<keyword evidence="1" id="KW-0472">Membrane</keyword>
<dbReference type="AlphaFoldDB" id="A0A6M4IUN4"/>
<evidence type="ECO:0000256" key="1">
    <source>
        <dbReference type="SAM" id="Phobius"/>
    </source>
</evidence>
<keyword evidence="1" id="KW-0812">Transmembrane</keyword>
<keyword evidence="3" id="KW-1185">Reference proteome</keyword>
<feature type="transmembrane region" description="Helical" evidence="1">
    <location>
        <begin position="57"/>
        <end position="83"/>
    </location>
</feature>
<feature type="transmembrane region" description="Helical" evidence="1">
    <location>
        <begin position="27"/>
        <end position="45"/>
    </location>
</feature>
<evidence type="ECO:0000313" key="3">
    <source>
        <dbReference type="Proteomes" id="UP000500938"/>
    </source>
</evidence>
<dbReference type="EMBL" id="CP053085">
    <property type="protein sequence ID" value="QJR37858.1"/>
    <property type="molecule type" value="Genomic_DNA"/>
</dbReference>
<reference evidence="2 3" key="1">
    <citation type="submission" date="2020-05" db="EMBL/GenBank/DDBJ databases">
        <title>Complete genome sequence of Gemmatimonas greenlandica TET16.</title>
        <authorList>
            <person name="Zeng Y."/>
        </authorList>
    </citation>
    <scope>NUCLEOTIDE SEQUENCE [LARGE SCALE GENOMIC DNA]</scope>
    <source>
        <strain evidence="2 3">TET16</strain>
    </source>
</reference>
<sequence>MGIIIGVGLACAIGLLASRFGVDRDLSFYPVVAMIVASYYVLFALMGAPTEVVAVELLIGAMFLVAAAWGFARSLWLVVGALALHGLLDIGHGSIIDNPGVPAWWPAFCSTYDVTAAAYLAWRITTRRIRARRSLPEVLAIA</sequence>
<name>A0A6M4IUN4_9BACT</name>
<proteinExistence type="predicted"/>
<organism evidence="2 3">
    <name type="scientific">Gemmatimonas groenlandica</name>
    <dbReference type="NCBI Taxonomy" id="2732249"/>
    <lineage>
        <taxon>Bacteria</taxon>
        <taxon>Pseudomonadati</taxon>
        <taxon>Gemmatimonadota</taxon>
        <taxon>Gemmatimonadia</taxon>
        <taxon>Gemmatimonadales</taxon>
        <taxon>Gemmatimonadaceae</taxon>
        <taxon>Gemmatimonas</taxon>
    </lineage>
</organism>
<keyword evidence="1" id="KW-1133">Transmembrane helix</keyword>
<evidence type="ECO:0000313" key="2">
    <source>
        <dbReference type="EMBL" id="QJR37858.1"/>
    </source>
</evidence>
<dbReference type="RefSeq" id="WP_171227294.1">
    <property type="nucleotide sequence ID" value="NZ_CP053085.1"/>
</dbReference>
<gene>
    <name evidence="2" type="ORF">HKW67_21190</name>
</gene>
<protein>
    <submittedName>
        <fullName evidence="2">Uncharacterized protein</fullName>
    </submittedName>
</protein>
<dbReference type="KEGG" id="ggr:HKW67_21190"/>
<accession>A0A6M4IUN4</accession>
<feature type="transmembrane region" description="Helical" evidence="1">
    <location>
        <begin position="103"/>
        <end position="122"/>
    </location>
</feature>
<dbReference type="Proteomes" id="UP000500938">
    <property type="component" value="Chromosome"/>
</dbReference>